<sequence>MKVKIMLNTNITLKETRVYREIKEEGREEVREVMANSISLLLTKRFGEFSGEIRSSISGLPLNVLEDLSAALLDFTNLVDLESWLAGRIN</sequence>
<reference evidence="2 3" key="1">
    <citation type="submission" date="2016-04" db="EMBL/GenBank/DDBJ databases">
        <title>Draft Genome Assembly of the Bloom-forming Cyanobacterium Nodularia spumigena Strain CENA596 in Shrimp Production Ponds.</title>
        <authorList>
            <person name="Popin R.V."/>
            <person name="Rigonato J."/>
            <person name="Abreu V.A."/>
            <person name="Andreote A.P."/>
            <person name="Silveira S.B."/>
            <person name="Odebrecht C."/>
            <person name="Fiore M.F."/>
        </authorList>
    </citation>
    <scope>NUCLEOTIDE SEQUENCE [LARGE SCALE GENOMIC DNA]</scope>
    <source>
        <strain evidence="2 3">CENA596</strain>
    </source>
</reference>
<evidence type="ECO:0000313" key="2">
    <source>
        <dbReference type="EMBL" id="KZL51339.1"/>
    </source>
</evidence>
<dbReference type="OrthoDB" id="515710at2"/>
<protein>
    <recommendedName>
        <fullName evidence="1">DUF4351 domain-containing protein</fullName>
    </recommendedName>
</protein>
<name>A0A166KND8_NODSP</name>
<evidence type="ECO:0000259" key="1">
    <source>
        <dbReference type="Pfam" id="PF14261"/>
    </source>
</evidence>
<dbReference type="Pfam" id="PF14261">
    <property type="entry name" value="DUF4351"/>
    <property type="match status" value="1"/>
</dbReference>
<dbReference type="AlphaFoldDB" id="A0A166KND8"/>
<dbReference type="InterPro" id="IPR025587">
    <property type="entry name" value="DUF4351"/>
</dbReference>
<accession>A0A166KND8</accession>
<proteinExistence type="predicted"/>
<evidence type="ECO:0000313" key="3">
    <source>
        <dbReference type="Proteomes" id="UP000076555"/>
    </source>
</evidence>
<dbReference type="Proteomes" id="UP000076555">
    <property type="component" value="Unassembled WGS sequence"/>
</dbReference>
<gene>
    <name evidence="2" type="ORF">A2T98_02525</name>
</gene>
<dbReference type="EMBL" id="LWAJ01000027">
    <property type="protein sequence ID" value="KZL51339.1"/>
    <property type="molecule type" value="Genomic_DNA"/>
</dbReference>
<feature type="domain" description="DUF4351" evidence="1">
    <location>
        <begin position="26"/>
        <end position="85"/>
    </location>
</feature>
<organism evidence="2 3">
    <name type="scientific">Nodularia spumigena CENA596</name>
    <dbReference type="NCBI Taxonomy" id="1819295"/>
    <lineage>
        <taxon>Bacteria</taxon>
        <taxon>Bacillati</taxon>
        <taxon>Cyanobacteriota</taxon>
        <taxon>Cyanophyceae</taxon>
        <taxon>Nostocales</taxon>
        <taxon>Nodulariaceae</taxon>
        <taxon>Nodularia</taxon>
    </lineage>
</organism>
<comment type="caution">
    <text evidence="2">The sequence shown here is derived from an EMBL/GenBank/DDBJ whole genome shotgun (WGS) entry which is preliminary data.</text>
</comment>